<evidence type="ECO:0000256" key="1">
    <source>
        <dbReference type="SAM" id="MobiDB-lite"/>
    </source>
</evidence>
<comment type="caution">
    <text evidence="2">The sequence shown here is derived from an EMBL/GenBank/DDBJ whole genome shotgun (WGS) entry which is preliminary data.</text>
</comment>
<organism evidence="2 3">
    <name type="scientific">Gulo gulo</name>
    <name type="common">Wolverine</name>
    <name type="synonym">Gluton</name>
    <dbReference type="NCBI Taxonomy" id="48420"/>
    <lineage>
        <taxon>Eukaryota</taxon>
        <taxon>Metazoa</taxon>
        <taxon>Chordata</taxon>
        <taxon>Craniata</taxon>
        <taxon>Vertebrata</taxon>
        <taxon>Euteleostomi</taxon>
        <taxon>Mammalia</taxon>
        <taxon>Eutheria</taxon>
        <taxon>Laurasiatheria</taxon>
        <taxon>Carnivora</taxon>
        <taxon>Caniformia</taxon>
        <taxon>Musteloidea</taxon>
        <taxon>Mustelidae</taxon>
        <taxon>Guloninae</taxon>
        <taxon>Gulo</taxon>
    </lineage>
</organism>
<feature type="region of interest" description="Disordered" evidence="1">
    <location>
        <begin position="1"/>
        <end position="39"/>
    </location>
</feature>
<evidence type="ECO:0000313" key="2">
    <source>
        <dbReference type="EMBL" id="VCW98859.1"/>
    </source>
</evidence>
<feature type="compositionally biased region" description="Basic and acidic residues" evidence="1">
    <location>
        <begin position="20"/>
        <end position="38"/>
    </location>
</feature>
<protein>
    <submittedName>
        <fullName evidence="2">Uncharacterized protein</fullName>
    </submittedName>
</protein>
<accession>A0A9X9LXT2</accession>
<keyword evidence="3" id="KW-1185">Reference proteome</keyword>
<gene>
    <name evidence="2" type="ORF">BN2614_LOCUS2</name>
</gene>
<reference evidence="2 3" key="1">
    <citation type="submission" date="2018-10" db="EMBL/GenBank/DDBJ databases">
        <authorList>
            <person name="Ekblom R."/>
            <person name="Jareborg N."/>
        </authorList>
    </citation>
    <scope>NUCLEOTIDE SEQUENCE [LARGE SCALE GENOMIC DNA]</scope>
    <source>
        <tissue evidence="2">Muscle</tissue>
    </source>
</reference>
<dbReference type="Proteomes" id="UP000269945">
    <property type="component" value="Unassembled WGS sequence"/>
</dbReference>
<feature type="compositionally biased region" description="Polar residues" evidence="1">
    <location>
        <begin position="115"/>
        <end position="129"/>
    </location>
</feature>
<feature type="region of interest" description="Disordered" evidence="1">
    <location>
        <begin position="114"/>
        <end position="142"/>
    </location>
</feature>
<proteinExistence type="predicted"/>
<evidence type="ECO:0000313" key="3">
    <source>
        <dbReference type="Proteomes" id="UP000269945"/>
    </source>
</evidence>
<name>A0A9X9LXT2_GULGU</name>
<dbReference type="EMBL" id="CYRY02026653">
    <property type="protein sequence ID" value="VCW98859.1"/>
    <property type="molecule type" value="Genomic_DNA"/>
</dbReference>
<dbReference type="AlphaFoldDB" id="A0A9X9LXT2"/>
<sequence length="165" mass="17801">MLTSEESAEPAETGCLWEDGGPRAHAKDTATHSGEHGPAEQTLNQRLQQQVAQLHEALRSQESRWAAAQRHLQSQIDALVQQNLELRDGLTAPRPLWEADAALGARRKLDALASHRSSQSLQEPSSQKSLEPAGGVARPQDCPAAHGNGERLMGVSFLFAACLKA</sequence>